<dbReference type="GeneID" id="63692119"/>
<gene>
    <name evidence="2" type="ORF">DACRYDRAFT_92302</name>
</gene>
<dbReference type="OMA" id="VRGWYLY"/>
<reference evidence="2 3" key="1">
    <citation type="journal article" date="2012" name="Science">
        <title>The Paleozoic origin of enzymatic lignin decomposition reconstructed from 31 fungal genomes.</title>
        <authorList>
            <person name="Floudas D."/>
            <person name="Binder M."/>
            <person name="Riley R."/>
            <person name="Barry K."/>
            <person name="Blanchette R.A."/>
            <person name="Henrissat B."/>
            <person name="Martinez A.T."/>
            <person name="Otillar R."/>
            <person name="Spatafora J.W."/>
            <person name="Yadav J.S."/>
            <person name="Aerts A."/>
            <person name="Benoit I."/>
            <person name="Boyd A."/>
            <person name="Carlson A."/>
            <person name="Copeland A."/>
            <person name="Coutinho P.M."/>
            <person name="de Vries R.P."/>
            <person name="Ferreira P."/>
            <person name="Findley K."/>
            <person name="Foster B."/>
            <person name="Gaskell J."/>
            <person name="Glotzer D."/>
            <person name="Gorecki P."/>
            <person name="Heitman J."/>
            <person name="Hesse C."/>
            <person name="Hori C."/>
            <person name="Igarashi K."/>
            <person name="Jurgens J.A."/>
            <person name="Kallen N."/>
            <person name="Kersten P."/>
            <person name="Kohler A."/>
            <person name="Kuees U."/>
            <person name="Kumar T.K.A."/>
            <person name="Kuo A."/>
            <person name="LaButti K."/>
            <person name="Larrondo L.F."/>
            <person name="Lindquist E."/>
            <person name="Ling A."/>
            <person name="Lombard V."/>
            <person name="Lucas S."/>
            <person name="Lundell T."/>
            <person name="Martin R."/>
            <person name="McLaughlin D.J."/>
            <person name="Morgenstern I."/>
            <person name="Morin E."/>
            <person name="Murat C."/>
            <person name="Nagy L.G."/>
            <person name="Nolan M."/>
            <person name="Ohm R.A."/>
            <person name="Patyshakuliyeva A."/>
            <person name="Rokas A."/>
            <person name="Ruiz-Duenas F.J."/>
            <person name="Sabat G."/>
            <person name="Salamov A."/>
            <person name="Samejima M."/>
            <person name="Schmutz J."/>
            <person name="Slot J.C."/>
            <person name="St John F."/>
            <person name="Stenlid J."/>
            <person name="Sun H."/>
            <person name="Sun S."/>
            <person name="Syed K."/>
            <person name="Tsang A."/>
            <person name="Wiebenga A."/>
            <person name="Young D."/>
            <person name="Pisabarro A."/>
            <person name="Eastwood D.C."/>
            <person name="Martin F."/>
            <person name="Cullen D."/>
            <person name="Grigoriev I.V."/>
            <person name="Hibbett D.S."/>
        </authorList>
    </citation>
    <scope>NUCLEOTIDE SEQUENCE [LARGE SCALE GENOMIC DNA]</scope>
    <source>
        <strain evidence="2 3">DJM-731 SS1</strain>
    </source>
</reference>
<organism evidence="2 3">
    <name type="scientific">Dacryopinax primogenitus (strain DJM 731)</name>
    <name type="common">Brown rot fungus</name>
    <dbReference type="NCBI Taxonomy" id="1858805"/>
    <lineage>
        <taxon>Eukaryota</taxon>
        <taxon>Fungi</taxon>
        <taxon>Dikarya</taxon>
        <taxon>Basidiomycota</taxon>
        <taxon>Agaricomycotina</taxon>
        <taxon>Dacrymycetes</taxon>
        <taxon>Dacrymycetales</taxon>
        <taxon>Dacrymycetaceae</taxon>
        <taxon>Dacryopinax</taxon>
    </lineage>
</organism>
<evidence type="ECO:0000256" key="1">
    <source>
        <dbReference type="SAM" id="Phobius"/>
    </source>
</evidence>
<dbReference type="HOGENOM" id="CLU_085417_1_0_1"/>
<keyword evidence="1" id="KW-0812">Transmembrane</keyword>
<evidence type="ECO:0000313" key="3">
    <source>
        <dbReference type="Proteomes" id="UP000030653"/>
    </source>
</evidence>
<dbReference type="PANTHER" id="PTHR37852:SF1">
    <property type="entry name" value="HIG1 DOMAIN-CONTAINING PROTEIN"/>
    <property type="match status" value="1"/>
</dbReference>
<dbReference type="PANTHER" id="PTHR37852">
    <property type="entry name" value="YALI0B21208P"/>
    <property type="match status" value="1"/>
</dbReference>
<dbReference type="STRING" id="1858805.M5GGW5"/>
<name>M5GGW5_DACPD</name>
<dbReference type="AlphaFoldDB" id="M5GGW5"/>
<dbReference type="RefSeq" id="XP_040633092.1">
    <property type="nucleotide sequence ID" value="XM_040777057.1"/>
</dbReference>
<evidence type="ECO:0008006" key="4">
    <source>
        <dbReference type="Google" id="ProtNLM"/>
    </source>
</evidence>
<keyword evidence="3" id="KW-1185">Reference proteome</keyword>
<feature type="transmembrane region" description="Helical" evidence="1">
    <location>
        <begin position="33"/>
        <end position="49"/>
    </location>
</feature>
<sequence length="178" mass="19450">MTTPPEAGPSSGLTLEERKARAIHLPDIPKEDIVIPGLLFALGAMTGCIRGGRMAGLRFAAENTHRAPTTMEGWYFYQKTKNYRVILGSIKGGAWRGLQLGGLGCLYVGWRDVGQYAGMKEWADILAGVGSGVVVSAVYRMPRRQVYQMMVLGAGFGLTTSLGRKFQVWMKEHVGEVK</sequence>
<accession>M5GGW5</accession>
<feature type="transmembrane region" description="Helical" evidence="1">
    <location>
        <begin position="93"/>
        <end position="110"/>
    </location>
</feature>
<proteinExistence type="predicted"/>
<dbReference type="Proteomes" id="UP000030653">
    <property type="component" value="Unassembled WGS sequence"/>
</dbReference>
<keyword evidence="1" id="KW-0472">Membrane</keyword>
<keyword evidence="1" id="KW-1133">Transmembrane helix</keyword>
<protein>
    <recommendedName>
        <fullName evidence="4">Tim17-domain-containing protein</fullName>
    </recommendedName>
</protein>
<dbReference type="OrthoDB" id="5584028at2759"/>
<evidence type="ECO:0000313" key="2">
    <source>
        <dbReference type="EMBL" id="EJU06198.1"/>
    </source>
</evidence>
<feature type="transmembrane region" description="Helical" evidence="1">
    <location>
        <begin position="122"/>
        <end position="139"/>
    </location>
</feature>
<dbReference type="EMBL" id="JH795855">
    <property type="protein sequence ID" value="EJU06198.1"/>
    <property type="molecule type" value="Genomic_DNA"/>
</dbReference>